<evidence type="ECO:0000256" key="1">
    <source>
        <dbReference type="SAM" id="SignalP"/>
    </source>
</evidence>
<dbReference type="SUPFAM" id="SSF56925">
    <property type="entry name" value="OMPA-like"/>
    <property type="match status" value="1"/>
</dbReference>
<feature type="chain" id="PRO_5006996861" evidence="1">
    <location>
        <begin position="26"/>
        <end position="184"/>
    </location>
</feature>
<organism evidence="2 3">
    <name type="scientific">Neorhizobium galegae bv. orientalis str. HAMBI 540</name>
    <dbReference type="NCBI Taxonomy" id="1028800"/>
    <lineage>
        <taxon>Bacteria</taxon>
        <taxon>Pseudomonadati</taxon>
        <taxon>Pseudomonadota</taxon>
        <taxon>Alphaproteobacteria</taxon>
        <taxon>Hyphomicrobiales</taxon>
        <taxon>Rhizobiaceae</taxon>
        <taxon>Rhizobium/Agrobacterium group</taxon>
        <taxon>Neorhizobium</taxon>
    </lineage>
</organism>
<evidence type="ECO:0000313" key="2">
    <source>
        <dbReference type="EMBL" id="CDN47906.1"/>
    </source>
</evidence>
<proteinExistence type="predicted"/>
<dbReference type="Proteomes" id="UP000028181">
    <property type="component" value="Chromosome I"/>
</dbReference>
<dbReference type="Gene3D" id="2.40.160.20">
    <property type="match status" value="1"/>
</dbReference>
<protein>
    <submittedName>
        <fullName evidence="2">Lipid A 3-O-deacylase (PagL)</fullName>
    </submittedName>
</protein>
<dbReference type="eggNOG" id="ENOG5032V47">
    <property type="taxonomic scope" value="Bacteria"/>
</dbReference>
<gene>
    <name evidence="2" type="ORF">RG540_CH17340</name>
</gene>
<dbReference type="EMBL" id="HG938353">
    <property type="protein sequence ID" value="CDN47906.1"/>
    <property type="molecule type" value="Genomic_DNA"/>
</dbReference>
<name>A0A068SQ84_NEOGA</name>
<evidence type="ECO:0000313" key="3">
    <source>
        <dbReference type="Proteomes" id="UP000028181"/>
    </source>
</evidence>
<dbReference type="OrthoDB" id="8112769at2"/>
<accession>A0A068SQ84</accession>
<dbReference type="RefSeq" id="WP_038542863.1">
    <property type="nucleotide sequence ID" value="NZ_HG938353.1"/>
</dbReference>
<dbReference type="PATRIC" id="fig|1028800.3.peg.1747"/>
<reference evidence="3" key="1">
    <citation type="journal article" date="2014" name="BMC Genomics">
        <title>Genome sequencing of two Neorhizobium galegae strains reveals a noeT gene responsible for the unusual acetylation of the nodulation factors.</title>
        <authorList>
            <person name="Osterman J."/>
            <person name="Marsh J."/>
            <person name="Laine P.K."/>
            <person name="Zeng Z."/>
            <person name="Alatalo E."/>
            <person name="Sullivan J.T."/>
            <person name="Young J.P."/>
            <person name="Thomas-Oates J."/>
            <person name="Paulin L."/>
            <person name="Lindstrom K."/>
        </authorList>
    </citation>
    <scope>NUCLEOTIDE SEQUENCE [LARGE SCALE GENOMIC DNA]</scope>
    <source>
        <strain evidence="3">HAMBI 540</strain>
    </source>
</reference>
<feature type="signal peptide" evidence="1">
    <location>
        <begin position="1"/>
        <end position="25"/>
    </location>
</feature>
<dbReference type="Pfam" id="PF09411">
    <property type="entry name" value="PagL"/>
    <property type="match status" value="1"/>
</dbReference>
<sequence length="184" mass="19679">MNKAFFASAIGAIILASGISSSAFAQERLFDEVRIGVSGSIQSASTFEKGAFPSATVFFDPFDQRHAESFMDHMLRPRVHVGAIVSTAGEASQVFAGFTWTAPITDRIFVDLGFGGAFNNGNLDKPNDGPKVGCHALFHESLGLGYNITNNWRVLATVEHSSNANLCDYNAGLSYAGIAVGYKF</sequence>
<dbReference type="GeneID" id="24258420"/>
<dbReference type="InterPro" id="IPR011250">
    <property type="entry name" value="OMP/PagP_B-barrel"/>
</dbReference>
<dbReference type="KEGG" id="ngg:RG540_CH17340"/>
<dbReference type="AlphaFoldDB" id="A0A068SQ84"/>
<dbReference type="InterPro" id="IPR018550">
    <property type="entry name" value="Lipid-A_deacylase-rel"/>
</dbReference>
<keyword evidence="3" id="KW-1185">Reference proteome</keyword>
<keyword evidence="1" id="KW-0732">Signal</keyword>
<dbReference type="HOGENOM" id="CLU_1458390_0_0_5"/>